<dbReference type="Gramene" id="Solyc02g022915.1.1">
    <property type="protein sequence ID" value="Solyc02g022915.1.1"/>
    <property type="gene ID" value="Solyc02g022915.1"/>
</dbReference>
<evidence type="ECO:0000313" key="2">
    <source>
        <dbReference type="Proteomes" id="UP000004994"/>
    </source>
</evidence>
<dbReference type="InterPro" id="IPR043502">
    <property type="entry name" value="DNA/RNA_pol_sf"/>
</dbReference>
<keyword evidence="2" id="KW-1185">Reference proteome</keyword>
<name>A0A3Q7EWD0_SOLLC</name>
<evidence type="ECO:0000313" key="1">
    <source>
        <dbReference type="EnsemblPlants" id="Solyc02g022915.1.1"/>
    </source>
</evidence>
<proteinExistence type="predicted"/>
<dbReference type="PANTHER" id="PTHR11439:SF455">
    <property type="entry name" value="RLK (RECEPTOR-LIKE PROTEIN KINASE) 8, PUTATIVE-RELATED"/>
    <property type="match status" value="1"/>
</dbReference>
<sequence length="299" mass="33152">MEKWLRPADPSSFSFSSQPFSPIVPDPIPTPPITNLVNSSTSHRLHTQDHLDDVPTGSIWSHDSLIIIMIYIVDIVVTSSNNSHVLKLYVHAKGLTLTQSSFIEDILSKFNMLDANSESTPLSTSDVLSLDDGSPPTDGTIYRQVIGSLLYLSFTRPDICFAVNKLAQFQQSPSAKHWQATKRLLGDDNLWTSFQTCNSSQLLAYSNADWGGIPDTRHSTSAYVIFLGKNLISWCSNKQHIVSRSSTEAEYRAIASVVAELNWITNLLQELGVKLPCPPKVLCDNIGVTYLCRNPVFHS</sequence>
<evidence type="ECO:0008006" key="3">
    <source>
        <dbReference type="Google" id="ProtNLM"/>
    </source>
</evidence>
<dbReference type="EnsemblPlants" id="Solyc02g022915.1.1">
    <property type="protein sequence ID" value="Solyc02g022915.1.1"/>
    <property type="gene ID" value="Solyc02g022915.1"/>
</dbReference>
<reference evidence="1" key="1">
    <citation type="journal article" date="2012" name="Nature">
        <title>The tomato genome sequence provides insights into fleshy fruit evolution.</title>
        <authorList>
            <consortium name="Tomato Genome Consortium"/>
        </authorList>
    </citation>
    <scope>NUCLEOTIDE SEQUENCE [LARGE SCALE GENOMIC DNA]</scope>
    <source>
        <strain evidence="1">cv. Heinz 1706</strain>
    </source>
</reference>
<dbReference type="CDD" id="cd09272">
    <property type="entry name" value="RNase_HI_RT_Ty1"/>
    <property type="match status" value="1"/>
</dbReference>
<dbReference type="AlphaFoldDB" id="A0A3Q7EWD0"/>
<protein>
    <recommendedName>
        <fullName evidence="3">Reverse transcriptase Ty1/copia-type domain-containing protein</fullName>
    </recommendedName>
</protein>
<organism evidence="1">
    <name type="scientific">Solanum lycopersicum</name>
    <name type="common">Tomato</name>
    <name type="synonym">Lycopersicon esculentum</name>
    <dbReference type="NCBI Taxonomy" id="4081"/>
    <lineage>
        <taxon>Eukaryota</taxon>
        <taxon>Viridiplantae</taxon>
        <taxon>Streptophyta</taxon>
        <taxon>Embryophyta</taxon>
        <taxon>Tracheophyta</taxon>
        <taxon>Spermatophyta</taxon>
        <taxon>Magnoliopsida</taxon>
        <taxon>eudicotyledons</taxon>
        <taxon>Gunneridae</taxon>
        <taxon>Pentapetalae</taxon>
        <taxon>asterids</taxon>
        <taxon>lamiids</taxon>
        <taxon>Solanales</taxon>
        <taxon>Solanaceae</taxon>
        <taxon>Solanoideae</taxon>
        <taxon>Solaneae</taxon>
        <taxon>Solanum</taxon>
        <taxon>Solanum subgen. Lycopersicon</taxon>
    </lineage>
</organism>
<dbReference type="STRING" id="4081.A0A3Q7EWD0"/>
<dbReference type="InParanoid" id="A0A3Q7EWD0"/>
<accession>A0A3Q7EWD0</accession>
<dbReference type="PANTHER" id="PTHR11439">
    <property type="entry name" value="GAG-POL-RELATED RETROTRANSPOSON"/>
    <property type="match status" value="1"/>
</dbReference>
<dbReference type="Proteomes" id="UP000004994">
    <property type="component" value="Chromosome 2"/>
</dbReference>
<dbReference type="SUPFAM" id="SSF56672">
    <property type="entry name" value="DNA/RNA polymerases"/>
    <property type="match status" value="1"/>
</dbReference>
<dbReference type="OMA" id="KMFISHV"/>
<reference evidence="1" key="2">
    <citation type="submission" date="2019-01" db="UniProtKB">
        <authorList>
            <consortium name="EnsemblPlants"/>
        </authorList>
    </citation>
    <scope>IDENTIFICATION</scope>
    <source>
        <strain evidence="1">cv. Heinz 1706</strain>
    </source>
</reference>